<dbReference type="Pfam" id="PF00106">
    <property type="entry name" value="adh_short"/>
    <property type="match status" value="1"/>
</dbReference>
<dbReference type="AlphaFoldDB" id="A0AAN6TV04"/>
<dbReference type="PRINTS" id="PR00081">
    <property type="entry name" value="GDHRDH"/>
</dbReference>
<evidence type="ECO:0000256" key="1">
    <source>
        <dbReference type="ARBA" id="ARBA00006484"/>
    </source>
</evidence>
<dbReference type="PANTHER" id="PTHR43544:SF7">
    <property type="entry name" value="NADB-LER2"/>
    <property type="match status" value="1"/>
</dbReference>
<protein>
    <submittedName>
        <fullName evidence="4">NAD(P)-binding protein</fullName>
    </submittedName>
</protein>
<dbReference type="Proteomes" id="UP001302602">
    <property type="component" value="Unassembled WGS sequence"/>
</dbReference>
<dbReference type="RefSeq" id="XP_062645016.1">
    <property type="nucleotide sequence ID" value="XM_062791370.1"/>
</dbReference>
<evidence type="ECO:0000313" key="5">
    <source>
        <dbReference type="Proteomes" id="UP001302602"/>
    </source>
</evidence>
<dbReference type="GO" id="GO:0016491">
    <property type="term" value="F:oxidoreductase activity"/>
    <property type="evidence" value="ECO:0007669"/>
    <property type="project" value="UniProtKB-KW"/>
</dbReference>
<dbReference type="InterPro" id="IPR002347">
    <property type="entry name" value="SDR_fam"/>
</dbReference>
<dbReference type="Gene3D" id="3.40.50.720">
    <property type="entry name" value="NAD(P)-binding Rossmann-like Domain"/>
    <property type="match status" value="1"/>
</dbReference>
<dbReference type="EMBL" id="MU853234">
    <property type="protein sequence ID" value="KAK4121245.1"/>
    <property type="molecule type" value="Genomic_DNA"/>
</dbReference>
<comment type="caution">
    <text evidence="4">The sequence shown here is derived from an EMBL/GenBank/DDBJ whole genome shotgun (WGS) entry which is preliminary data.</text>
</comment>
<sequence>MADRTTVLITGANRGIGRGLTEAYLSRPDHTVIAAVRDPSSATAQSLHSVPAAPRSKVHVIKIDSASDKDAAEAIRTVQDLGIRHLDVVIANAGIAEVFETVDQINPDKFRTLFEVNTLGPVKLFGAVFPLLKAAAEIKGVVKYAAIGTVAASTANVEANKATMLGSYGASKAALSHLVRRAQFENDWLTAVVVSPGWAQTDMGNAGARLFGMEKAVVPVKDSAEGIIKVLDNATRETAAGAGGFWEYDGTPLTY</sequence>
<name>A0AAN6TV04_9PEZI</name>
<dbReference type="PANTHER" id="PTHR43544">
    <property type="entry name" value="SHORT-CHAIN DEHYDROGENASE/REDUCTASE"/>
    <property type="match status" value="1"/>
</dbReference>
<keyword evidence="2" id="KW-0521">NADP</keyword>
<keyword evidence="3" id="KW-0560">Oxidoreductase</keyword>
<dbReference type="CDD" id="cd05325">
    <property type="entry name" value="carb_red_sniffer_like_SDR_c"/>
    <property type="match status" value="1"/>
</dbReference>
<accession>A0AAN6TV04</accession>
<dbReference type="InterPro" id="IPR036291">
    <property type="entry name" value="NAD(P)-bd_dom_sf"/>
</dbReference>
<evidence type="ECO:0000256" key="2">
    <source>
        <dbReference type="ARBA" id="ARBA00022857"/>
    </source>
</evidence>
<proteinExistence type="inferred from homology"/>
<dbReference type="GO" id="GO:0005737">
    <property type="term" value="C:cytoplasm"/>
    <property type="evidence" value="ECO:0007669"/>
    <property type="project" value="TreeGrafter"/>
</dbReference>
<reference evidence="4" key="2">
    <citation type="submission" date="2023-05" db="EMBL/GenBank/DDBJ databases">
        <authorList>
            <consortium name="Lawrence Berkeley National Laboratory"/>
            <person name="Steindorff A."/>
            <person name="Hensen N."/>
            <person name="Bonometti L."/>
            <person name="Westerberg I."/>
            <person name="Brannstrom I.O."/>
            <person name="Guillou S."/>
            <person name="Cros-Aarteil S."/>
            <person name="Calhoun S."/>
            <person name="Haridas S."/>
            <person name="Kuo A."/>
            <person name="Mondo S."/>
            <person name="Pangilinan J."/>
            <person name="Riley R."/>
            <person name="Labutti K."/>
            <person name="Andreopoulos B."/>
            <person name="Lipzen A."/>
            <person name="Chen C."/>
            <person name="Yanf M."/>
            <person name="Daum C."/>
            <person name="Ng V."/>
            <person name="Clum A."/>
            <person name="Ohm R."/>
            <person name="Martin F."/>
            <person name="Silar P."/>
            <person name="Natvig D."/>
            <person name="Lalanne C."/>
            <person name="Gautier V."/>
            <person name="Ament-Velasquez S.L."/>
            <person name="Kruys A."/>
            <person name="Hutchinson M.I."/>
            <person name="Powell A.J."/>
            <person name="Barry K."/>
            <person name="Miller A.N."/>
            <person name="Grigoriev I.V."/>
            <person name="Debuchy R."/>
            <person name="Gladieux P."/>
            <person name="Thoren M.H."/>
            <person name="Johannesson H."/>
        </authorList>
    </citation>
    <scope>NUCLEOTIDE SEQUENCE</scope>
    <source>
        <strain evidence="4">CBS 731.68</strain>
    </source>
</reference>
<reference evidence="4" key="1">
    <citation type="journal article" date="2023" name="Mol. Phylogenet. Evol.">
        <title>Genome-scale phylogeny and comparative genomics of the fungal order Sordariales.</title>
        <authorList>
            <person name="Hensen N."/>
            <person name="Bonometti L."/>
            <person name="Westerberg I."/>
            <person name="Brannstrom I.O."/>
            <person name="Guillou S."/>
            <person name="Cros-Aarteil S."/>
            <person name="Calhoun S."/>
            <person name="Haridas S."/>
            <person name="Kuo A."/>
            <person name="Mondo S."/>
            <person name="Pangilinan J."/>
            <person name="Riley R."/>
            <person name="LaButti K."/>
            <person name="Andreopoulos B."/>
            <person name="Lipzen A."/>
            <person name="Chen C."/>
            <person name="Yan M."/>
            <person name="Daum C."/>
            <person name="Ng V."/>
            <person name="Clum A."/>
            <person name="Steindorff A."/>
            <person name="Ohm R.A."/>
            <person name="Martin F."/>
            <person name="Silar P."/>
            <person name="Natvig D.O."/>
            <person name="Lalanne C."/>
            <person name="Gautier V."/>
            <person name="Ament-Velasquez S.L."/>
            <person name="Kruys A."/>
            <person name="Hutchinson M.I."/>
            <person name="Powell A.J."/>
            <person name="Barry K."/>
            <person name="Miller A.N."/>
            <person name="Grigoriev I.V."/>
            <person name="Debuchy R."/>
            <person name="Gladieux P."/>
            <person name="Hiltunen Thoren M."/>
            <person name="Johannesson H."/>
        </authorList>
    </citation>
    <scope>NUCLEOTIDE SEQUENCE</scope>
    <source>
        <strain evidence="4">CBS 731.68</strain>
    </source>
</reference>
<dbReference type="GeneID" id="87828139"/>
<evidence type="ECO:0000256" key="3">
    <source>
        <dbReference type="ARBA" id="ARBA00023002"/>
    </source>
</evidence>
<comment type="similarity">
    <text evidence="1">Belongs to the short-chain dehydrogenases/reductases (SDR) family.</text>
</comment>
<organism evidence="4 5">
    <name type="scientific">Parathielavia appendiculata</name>
    <dbReference type="NCBI Taxonomy" id="2587402"/>
    <lineage>
        <taxon>Eukaryota</taxon>
        <taxon>Fungi</taxon>
        <taxon>Dikarya</taxon>
        <taxon>Ascomycota</taxon>
        <taxon>Pezizomycotina</taxon>
        <taxon>Sordariomycetes</taxon>
        <taxon>Sordariomycetidae</taxon>
        <taxon>Sordariales</taxon>
        <taxon>Chaetomiaceae</taxon>
        <taxon>Parathielavia</taxon>
    </lineage>
</organism>
<gene>
    <name evidence="4" type="ORF">N657DRAFT_635838</name>
</gene>
<evidence type="ECO:0000313" key="4">
    <source>
        <dbReference type="EMBL" id="KAK4121245.1"/>
    </source>
</evidence>
<dbReference type="SUPFAM" id="SSF51735">
    <property type="entry name" value="NAD(P)-binding Rossmann-fold domains"/>
    <property type="match status" value="1"/>
</dbReference>
<dbReference type="InterPro" id="IPR051468">
    <property type="entry name" value="Fungal_SecMetab_SDRs"/>
</dbReference>
<keyword evidence="5" id="KW-1185">Reference proteome</keyword>